<comment type="similarity">
    <text evidence="5">Belongs to the TRAFAC class myosin-kinesin ATPase superfamily. Kinesin family.</text>
</comment>
<dbReference type="Proteomes" id="UP000270296">
    <property type="component" value="Unassembled WGS sequence"/>
</dbReference>
<keyword evidence="3 5" id="KW-0067">ATP-binding</keyword>
<evidence type="ECO:0000256" key="5">
    <source>
        <dbReference type="PROSITE-ProRule" id="PRU00283"/>
    </source>
</evidence>
<dbReference type="SUPFAM" id="SSF52540">
    <property type="entry name" value="P-loop containing nucleoside triphosphate hydrolases"/>
    <property type="match status" value="1"/>
</dbReference>
<dbReference type="GO" id="GO:0007018">
    <property type="term" value="P:microtubule-based movement"/>
    <property type="evidence" value="ECO:0007669"/>
    <property type="project" value="InterPro"/>
</dbReference>
<dbReference type="GO" id="GO:0003777">
    <property type="term" value="F:microtubule motor activity"/>
    <property type="evidence" value="ECO:0007669"/>
    <property type="project" value="InterPro"/>
</dbReference>
<dbReference type="PANTHER" id="PTHR47969:SF28">
    <property type="entry name" value="KINESIN-LIKE PROTEIN KIF21B"/>
    <property type="match status" value="1"/>
</dbReference>
<reference evidence="7 8" key="2">
    <citation type="submission" date="2018-11" db="EMBL/GenBank/DDBJ databases">
        <authorList>
            <consortium name="Pathogen Informatics"/>
        </authorList>
    </citation>
    <scope>NUCLEOTIDE SEQUENCE [LARGE SCALE GENOMIC DNA]</scope>
</reference>
<dbReference type="GO" id="GO:0007052">
    <property type="term" value="P:mitotic spindle organization"/>
    <property type="evidence" value="ECO:0007669"/>
    <property type="project" value="TreeGrafter"/>
</dbReference>
<dbReference type="EMBL" id="UZAM01006845">
    <property type="protein sequence ID" value="VDO94531.1"/>
    <property type="molecule type" value="Genomic_DNA"/>
</dbReference>
<evidence type="ECO:0000313" key="8">
    <source>
        <dbReference type="Proteomes" id="UP000270296"/>
    </source>
</evidence>
<evidence type="ECO:0000313" key="9">
    <source>
        <dbReference type="WBParaSite" id="SBAD_0000156701-mRNA-1"/>
    </source>
</evidence>
<dbReference type="InterPro" id="IPR027417">
    <property type="entry name" value="P-loop_NTPase"/>
</dbReference>
<dbReference type="InterPro" id="IPR027640">
    <property type="entry name" value="Kinesin-like_fam"/>
</dbReference>
<dbReference type="GO" id="GO:0008017">
    <property type="term" value="F:microtubule binding"/>
    <property type="evidence" value="ECO:0007669"/>
    <property type="project" value="InterPro"/>
</dbReference>
<evidence type="ECO:0000256" key="4">
    <source>
        <dbReference type="ARBA" id="ARBA00023212"/>
    </source>
</evidence>
<dbReference type="Pfam" id="PF00225">
    <property type="entry name" value="Kinesin"/>
    <property type="match status" value="1"/>
</dbReference>
<dbReference type="OrthoDB" id="3176171at2759"/>
<keyword evidence="4" id="KW-0963">Cytoplasm</keyword>
<evidence type="ECO:0000256" key="1">
    <source>
        <dbReference type="ARBA" id="ARBA00004245"/>
    </source>
</evidence>
<dbReference type="PROSITE" id="PS50067">
    <property type="entry name" value="KINESIN_MOTOR_2"/>
    <property type="match status" value="1"/>
</dbReference>
<keyword evidence="2 5" id="KW-0547">Nucleotide-binding</keyword>
<dbReference type="GO" id="GO:0051231">
    <property type="term" value="P:spindle elongation"/>
    <property type="evidence" value="ECO:0007669"/>
    <property type="project" value="TreeGrafter"/>
</dbReference>
<sequence>MCRVCASVIDGVPQVVLGSESCLRGYNATVFAYGQTGSGKTYTMGSGIDATTDEERGIIPRAVADLFQLIEKTQLAGAEGSHVEPVFKVEVQFVEVSFARRFNVNLYTIS</sequence>
<dbReference type="PANTHER" id="PTHR47969">
    <property type="entry name" value="CHROMOSOME-ASSOCIATED KINESIN KIF4A-RELATED"/>
    <property type="match status" value="1"/>
</dbReference>
<gene>
    <name evidence="7" type="ORF">SBAD_LOCUS1496</name>
</gene>
<reference evidence="9" key="1">
    <citation type="submission" date="2016-06" db="UniProtKB">
        <authorList>
            <consortium name="WormBaseParasite"/>
        </authorList>
    </citation>
    <scope>IDENTIFICATION</scope>
</reference>
<dbReference type="InterPro" id="IPR036961">
    <property type="entry name" value="Kinesin_motor_dom_sf"/>
</dbReference>
<keyword evidence="8" id="KW-1185">Reference proteome</keyword>
<dbReference type="WBParaSite" id="SBAD_0000156701-mRNA-1">
    <property type="protein sequence ID" value="SBAD_0000156701-mRNA-1"/>
    <property type="gene ID" value="SBAD_0000156701"/>
</dbReference>
<evidence type="ECO:0000256" key="2">
    <source>
        <dbReference type="ARBA" id="ARBA00022741"/>
    </source>
</evidence>
<feature type="binding site" evidence="5">
    <location>
        <begin position="34"/>
        <end position="41"/>
    </location>
    <ligand>
        <name>ATP</name>
        <dbReference type="ChEBI" id="CHEBI:30616"/>
    </ligand>
</feature>
<dbReference type="GO" id="GO:0005524">
    <property type="term" value="F:ATP binding"/>
    <property type="evidence" value="ECO:0007669"/>
    <property type="project" value="UniProtKB-UniRule"/>
</dbReference>
<feature type="domain" description="Kinesin motor" evidence="6">
    <location>
        <begin position="1"/>
        <end position="110"/>
    </location>
</feature>
<evidence type="ECO:0000313" key="7">
    <source>
        <dbReference type="EMBL" id="VDO94531.1"/>
    </source>
</evidence>
<evidence type="ECO:0000259" key="6">
    <source>
        <dbReference type="PROSITE" id="PS50067"/>
    </source>
</evidence>
<accession>A0A183ID02</accession>
<proteinExistence type="inferred from homology"/>
<name>A0A183ID02_9BILA</name>
<evidence type="ECO:0000256" key="3">
    <source>
        <dbReference type="ARBA" id="ARBA00022840"/>
    </source>
</evidence>
<dbReference type="AlphaFoldDB" id="A0A183ID02"/>
<keyword evidence="5" id="KW-0505">Motor protein</keyword>
<keyword evidence="4" id="KW-0206">Cytoskeleton</keyword>
<dbReference type="Gene3D" id="3.40.850.10">
    <property type="entry name" value="Kinesin motor domain"/>
    <property type="match status" value="1"/>
</dbReference>
<organism evidence="9">
    <name type="scientific">Soboliphyme baturini</name>
    <dbReference type="NCBI Taxonomy" id="241478"/>
    <lineage>
        <taxon>Eukaryota</taxon>
        <taxon>Metazoa</taxon>
        <taxon>Ecdysozoa</taxon>
        <taxon>Nematoda</taxon>
        <taxon>Enoplea</taxon>
        <taxon>Dorylaimia</taxon>
        <taxon>Dioctophymatida</taxon>
        <taxon>Dioctophymatoidea</taxon>
        <taxon>Soboliphymatidae</taxon>
        <taxon>Soboliphyme</taxon>
    </lineage>
</organism>
<dbReference type="InterPro" id="IPR001752">
    <property type="entry name" value="Kinesin_motor_dom"/>
</dbReference>
<protein>
    <submittedName>
        <fullName evidence="9">Kinesin motor domain-containing protein</fullName>
    </submittedName>
</protein>
<dbReference type="GO" id="GO:0005875">
    <property type="term" value="C:microtubule associated complex"/>
    <property type="evidence" value="ECO:0007669"/>
    <property type="project" value="TreeGrafter"/>
</dbReference>
<comment type="subcellular location">
    <subcellularLocation>
        <location evidence="1">Cytoplasm</location>
        <location evidence="1">Cytoskeleton</location>
    </subcellularLocation>
</comment>